<accession>A0A0D8JUJ4</accession>
<dbReference type="AlphaFoldDB" id="A0A0D8JUJ4"/>
<feature type="transmembrane region" description="Helical" evidence="1">
    <location>
        <begin position="47"/>
        <end position="78"/>
    </location>
</feature>
<sequence>MTMGHDLGLKPDYHLAESGLPTCSNRMLYLACFDLNMSELLPNFITFGFYLLFLPSFILSLCSLFSAMLLLFLPLLLLRDHELVLMILL</sequence>
<organism evidence="2 3">
    <name type="scientific">Coccidioides immitis (strain RS)</name>
    <name type="common">Valley fever fungus</name>
    <dbReference type="NCBI Taxonomy" id="246410"/>
    <lineage>
        <taxon>Eukaryota</taxon>
        <taxon>Fungi</taxon>
        <taxon>Dikarya</taxon>
        <taxon>Ascomycota</taxon>
        <taxon>Pezizomycotina</taxon>
        <taxon>Eurotiomycetes</taxon>
        <taxon>Eurotiomycetidae</taxon>
        <taxon>Onygenales</taxon>
        <taxon>Onygenaceae</taxon>
        <taxon>Coccidioides</taxon>
    </lineage>
</organism>
<dbReference type="KEGG" id="cim:CIMG_12611"/>
<evidence type="ECO:0000256" key="1">
    <source>
        <dbReference type="SAM" id="Phobius"/>
    </source>
</evidence>
<reference evidence="3" key="2">
    <citation type="journal article" date="2010" name="Genome Res.">
        <title>Population genomic sequencing of Coccidioides fungi reveals recent hybridization and transposon control.</title>
        <authorList>
            <person name="Neafsey D.E."/>
            <person name="Barker B.M."/>
            <person name="Sharpton T.J."/>
            <person name="Stajich J.E."/>
            <person name="Park D.J."/>
            <person name="Whiston E."/>
            <person name="Hung C.-Y."/>
            <person name="McMahan C."/>
            <person name="White J."/>
            <person name="Sykes S."/>
            <person name="Heiman D."/>
            <person name="Young S."/>
            <person name="Zeng Q."/>
            <person name="Abouelleil A."/>
            <person name="Aftuck L."/>
            <person name="Bessette D."/>
            <person name="Brown A."/>
            <person name="FitzGerald M."/>
            <person name="Lui A."/>
            <person name="Macdonald J.P."/>
            <person name="Priest M."/>
            <person name="Orbach M.J."/>
            <person name="Galgiani J.N."/>
            <person name="Kirkland T.N."/>
            <person name="Cole G.T."/>
            <person name="Birren B.W."/>
            <person name="Henn M.R."/>
            <person name="Taylor J.W."/>
            <person name="Rounsley S.D."/>
        </authorList>
    </citation>
    <scope>GENOME REANNOTATION</scope>
    <source>
        <strain evidence="3">RS</strain>
    </source>
</reference>
<keyword evidence="3" id="KW-1185">Reference proteome</keyword>
<dbReference type="RefSeq" id="XP_004445572.1">
    <property type="nucleotide sequence ID" value="XM_004445515.1"/>
</dbReference>
<keyword evidence="1" id="KW-0472">Membrane</keyword>
<keyword evidence="1" id="KW-0812">Transmembrane</keyword>
<protein>
    <submittedName>
        <fullName evidence="2">Uncharacterized protein</fullName>
    </submittedName>
</protein>
<evidence type="ECO:0000313" key="3">
    <source>
        <dbReference type="Proteomes" id="UP000001261"/>
    </source>
</evidence>
<dbReference type="InParanoid" id="A0A0D8JUJ4"/>
<gene>
    <name evidence="2" type="ORF">CIMG_12611</name>
</gene>
<name>A0A0D8JUJ4_COCIM</name>
<proteinExistence type="predicted"/>
<dbReference type="EMBL" id="GG704911">
    <property type="protein sequence ID" value="KJF59938.1"/>
    <property type="molecule type" value="Genomic_DNA"/>
</dbReference>
<dbReference type="Proteomes" id="UP000001261">
    <property type="component" value="Unassembled WGS sequence"/>
</dbReference>
<dbReference type="VEuPathDB" id="FungiDB:CIMG_12611"/>
<evidence type="ECO:0000313" key="2">
    <source>
        <dbReference type="EMBL" id="KJF59938.1"/>
    </source>
</evidence>
<dbReference type="GeneID" id="24164238"/>
<keyword evidence="1" id="KW-1133">Transmembrane helix</keyword>
<reference evidence="3" key="1">
    <citation type="journal article" date="2009" name="Genome Res.">
        <title>Comparative genomic analyses of the human fungal pathogens Coccidioides and their relatives.</title>
        <authorList>
            <person name="Sharpton T.J."/>
            <person name="Stajich J.E."/>
            <person name="Rounsley S.D."/>
            <person name="Gardner M.J."/>
            <person name="Wortman J.R."/>
            <person name="Jordar V.S."/>
            <person name="Maiti R."/>
            <person name="Kodira C.D."/>
            <person name="Neafsey D.E."/>
            <person name="Zeng Q."/>
            <person name="Hung C.-Y."/>
            <person name="McMahan C."/>
            <person name="Muszewska A."/>
            <person name="Grynberg M."/>
            <person name="Mandel M.A."/>
            <person name="Kellner E.M."/>
            <person name="Barker B.M."/>
            <person name="Galgiani J.N."/>
            <person name="Orbach M.J."/>
            <person name="Kirkland T.N."/>
            <person name="Cole G.T."/>
            <person name="Henn M.R."/>
            <person name="Birren B.W."/>
            <person name="Taylor J.W."/>
        </authorList>
    </citation>
    <scope>NUCLEOTIDE SEQUENCE [LARGE SCALE GENOMIC DNA]</scope>
    <source>
        <strain evidence="3">RS</strain>
    </source>
</reference>